<dbReference type="EMBL" id="CM051407">
    <property type="protein sequence ID" value="KAJ4700803.1"/>
    <property type="molecule type" value="Genomic_DNA"/>
</dbReference>
<name>A0ACC1WP95_MELAZ</name>
<accession>A0ACC1WP95</accession>
<evidence type="ECO:0000313" key="2">
    <source>
        <dbReference type="Proteomes" id="UP001164539"/>
    </source>
</evidence>
<protein>
    <submittedName>
        <fullName evidence="1">Uncharacterized protein</fullName>
    </submittedName>
</protein>
<reference evidence="1 2" key="1">
    <citation type="journal article" date="2023" name="Science">
        <title>Complex scaffold remodeling in plant triterpene biosynthesis.</title>
        <authorList>
            <person name="De La Pena R."/>
            <person name="Hodgson H."/>
            <person name="Liu J.C."/>
            <person name="Stephenson M.J."/>
            <person name="Martin A.C."/>
            <person name="Owen C."/>
            <person name="Harkess A."/>
            <person name="Leebens-Mack J."/>
            <person name="Jimenez L.E."/>
            <person name="Osbourn A."/>
            <person name="Sattely E.S."/>
        </authorList>
    </citation>
    <scope>NUCLEOTIDE SEQUENCE [LARGE SCALE GENOMIC DNA]</scope>
    <source>
        <strain evidence="2">cv. JPN11</strain>
        <tissue evidence="1">Leaf</tissue>
    </source>
</reference>
<evidence type="ECO:0000313" key="1">
    <source>
        <dbReference type="EMBL" id="KAJ4700803.1"/>
    </source>
</evidence>
<gene>
    <name evidence="1" type="ORF">OWV82_024126</name>
</gene>
<proteinExistence type="predicted"/>
<sequence length="75" mass="7499">MSAEASRQRGEHNDDRSSGAPGVCSGGAGGSRRPANPGGMQSFARLPAKRGTLFKTIVADIATAFSGNPPSTAGP</sequence>
<dbReference type="Proteomes" id="UP001164539">
    <property type="component" value="Chromosome 14"/>
</dbReference>
<keyword evidence="2" id="KW-1185">Reference proteome</keyword>
<organism evidence="1 2">
    <name type="scientific">Melia azedarach</name>
    <name type="common">Chinaberry tree</name>
    <dbReference type="NCBI Taxonomy" id="155640"/>
    <lineage>
        <taxon>Eukaryota</taxon>
        <taxon>Viridiplantae</taxon>
        <taxon>Streptophyta</taxon>
        <taxon>Embryophyta</taxon>
        <taxon>Tracheophyta</taxon>
        <taxon>Spermatophyta</taxon>
        <taxon>Magnoliopsida</taxon>
        <taxon>eudicotyledons</taxon>
        <taxon>Gunneridae</taxon>
        <taxon>Pentapetalae</taxon>
        <taxon>rosids</taxon>
        <taxon>malvids</taxon>
        <taxon>Sapindales</taxon>
        <taxon>Meliaceae</taxon>
        <taxon>Melia</taxon>
    </lineage>
</organism>
<comment type="caution">
    <text evidence="1">The sequence shown here is derived from an EMBL/GenBank/DDBJ whole genome shotgun (WGS) entry which is preliminary data.</text>
</comment>